<dbReference type="InterPro" id="IPR022580">
    <property type="entry name" value="DUF2639"/>
</dbReference>
<dbReference type="Pfam" id="PF11121">
    <property type="entry name" value="DUF2639"/>
    <property type="match status" value="1"/>
</dbReference>
<dbReference type="EMBL" id="QWEG01000003">
    <property type="protein sequence ID" value="RHW42245.1"/>
    <property type="molecule type" value="Genomic_DNA"/>
</dbReference>
<gene>
    <name evidence="1" type="ORF">D1B31_06360</name>
</gene>
<keyword evidence="2" id="KW-1185">Reference proteome</keyword>
<dbReference type="OrthoDB" id="2738543at2"/>
<sequence>MAHIGSKGWYIMRLKEMGIKKHPVGLKKLELYKTWVVRNLYLEKLTTKISDP</sequence>
<reference evidence="1 2" key="1">
    <citation type="journal article" date="2017" name="Int. J. Syst. Evol. Microbiol.">
        <title>Bacillus notoginsengisoli sp. nov., a novel bacterium isolated from the rhizosphere of Panax notoginseng.</title>
        <authorList>
            <person name="Zhang M.Y."/>
            <person name="Cheng J."/>
            <person name="Cai Y."/>
            <person name="Zhang T.Y."/>
            <person name="Wu Y.Y."/>
            <person name="Manikprabhu D."/>
            <person name="Li W.J."/>
            <person name="Zhang Y.X."/>
        </authorList>
    </citation>
    <scope>NUCLEOTIDE SEQUENCE [LARGE SCALE GENOMIC DNA]</scope>
    <source>
        <strain evidence="1 2">JCM 30743</strain>
    </source>
</reference>
<evidence type="ECO:0000313" key="2">
    <source>
        <dbReference type="Proteomes" id="UP000284416"/>
    </source>
</evidence>
<evidence type="ECO:0000313" key="1">
    <source>
        <dbReference type="EMBL" id="RHW42245.1"/>
    </source>
</evidence>
<dbReference type="Proteomes" id="UP000284416">
    <property type="component" value="Unassembled WGS sequence"/>
</dbReference>
<dbReference type="AlphaFoldDB" id="A0A417YY05"/>
<comment type="caution">
    <text evidence="1">The sequence shown here is derived from an EMBL/GenBank/DDBJ whole genome shotgun (WGS) entry which is preliminary data.</text>
</comment>
<protein>
    <submittedName>
        <fullName evidence="1">DUF2639 domain-containing protein</fullName>
    </submittedName>
</protein>
<proteinExistence type="predicted"/>
<organism evidence="1 2">
    <name type="scientific">Neobacillus notoginsengisoli</name>
    <dbReference type="NCBI Taxonomy" id="1578198"/>
    <lineage>
        <taxon>Bacteria</taxon>
        <taxon>Bacillati</taxon>
        <taxon>Bacillota</taxon>
        <taxon>Bacilli</taxon>
        <taxon>Bacillales</taxon>
        <taxon>Bacillaceae</taxon>
        <taxon>Neobacillus</taxon>
    </lineage>
</organism>
<dbReference type="RefSeq" id="WP_118919901.1">
    <property type="nucleotide sequence ID" value="NZ_QWEG01000003.1"/>
</dbReference>
<name>A0A417YY05_9BACI</name>
<accession>A0A417YY05</accession>